<gene>
    <name evidence="5" type="ORF">CERSUDRAFT_148414</name>
</gene>
<dbReference type="CDD" id="cd07813">
    <property type="entry name" value="COQ10p_like"/>
    <property type="match status" value="1"/>
</dbReference>
<dbReference type="PANTHER" id="PTHR12901:SF10">
    <property type="entry name" value="COENZYME Q-BINDING PROTEIN COQ10, MITOCHONDRIAL"/>
    <property type="match status" value="1"/>
</dbReference>
<evidence type="ECO:0000313" key="5">
    <source>
        <dbReference type="EMBL" id="EMD40419.1"/>
    </source>
</evidence>
<evidence type="ECO:0000256" key="2">
    <source>
        <dbReference type="ARBA" id="ARBA00011814"/>
    </source>
</evidence>
<feature type="domain" description="Coenzyme Q-binding protein COQ10 START" evidence="4">
    <location>
        <begin position="52"/>
        <end position="219"/>
    </location>
</feature>
<proteinExistence type="inferred from homology"/>
<dbReference type="GO" id="GO:0045333">
    <property type="term" value="P:cellular respiration"/>
    <property type="evidence" value="ECO:0007669"/>
    <property type="project" value="InterPro"/>
</dbReference>
<keyword evidence="6" id="KW-1185">Reference proteome</keyword>
<dbReference type="EMBL" id="KB445792">
    <property type="protein sequence ID" value="EMD40419.1"/>
    <property type="molecule type" value="Genomic_DNA"/>
</dbReference>
<evidence type="ECO:0000313" key="6">
    <source>
        <dbReference type="Proteomes" id="UP000016930"/>
    </source>
</evidence>
<dbReference type="OrthoDB" id="292693at2759"/>
<dbReference type="SUPFAM" id="SSF55961">
    <property type="entry name" value="Bet v1-like"/>
    <property type="match status" value="1"/>
</dbReference>
<dbReference type="Pfam" id="PF03364">
    <property type="entry name" value="Polyketide_cyc"/>
    <property type="match status" value="1"/>
</dbReference>
<sequence length="231" mass="25186">MSLFVRLSPRPSAARLLCRPFFTLPDLSSISPFSGSNGNNQDVQTYHERKILPYSQKQMYNVVADTSSYPKFLPFCTSARILTRGPCANTATTTSGLPQPGTMDVELTVGFMSLTETYVSKVTCNPYESLEVAASSSTPLFKTLNTIWRFQPASPQSPHPTNQVPVGLPLAPRDASDRSDAGPTLVTLDLAFAFTNPMHNALAATVFGQVSKLIVKAFEERLVQLYGTGEQ</sequence>
<dbReference type="InterPro" id="IPR044996">
    <property type="entry name" value="COQ10-like"/>
</dbReference>
<dbReference type="PANTHER" id="PTHR12901">
    <property type="entry name" value="SPERM PROTEIN HOMOLOG"/>
    <property type="match status" value="1"/>
</dbReference>
<name>M2PUM0_CERS8</name>
<dbReference type="GO" id="GO:0048039">
    <property type="term" value="F:ubiquinone binding"/>
    <property type="evidence" value="ECO:0007669"/>
    <property type="project" value="InterPro"/>
</dbReference>
<dbReference type="InterPro" id="IPR023393">
    <property type="entry name" value="START-like_dom_sf"/>
</dbReference>
<dbReference type="InterPro" id="IPR005031">
    <property type="entry name" value="COQ10_START"/>
</dbReference>
<reference evidence="5 6" key="1">
    <citation type="journal article" date="2012" name="Proc. Natl. Acad. Sci. U.S.A.">
        <title>Comparative genomics of Ceriporiopsis subvermispora and Phanerochaete chrysosporium provide insight into selective ligninolysis.</title>
        <authorList>
            <person name="Fernandez-Fueyo E."/>
            <person name="Ruiz-Duenas F.J."/>
            <person name="Ferreira P."/>
            <person name="Floudas D."/>
            <person name="Hibbett D.S."/>
            <person name="Canessa P."/>
            <person name="Larrondo L.F."/>
            <person name="James T.Y."/>
            <person name="Seelenfreund D."/>
            <person name="Lobos S."/>
            <person name="Polanco R."/>
            <person name="Tello M."/>
            <person name="Honda Y."/>
            <person name="Watanabe T."/>
            <person name="Watanabe T."/>
            <person name="Ryu J.S."/>
            <person name="Kubicek C.P."/>
            <person name="Schmoll M."/>
            <person name="Gaskell J."/>
            <person name="Hammel K.E."/>
            <person name="St John F.J."/>
            <person name="Vanden Wymelenberg A."/>
            <person name="Sabat G."/>
            <person name="Splinter BonDurant S."/>
            <person name="Syed K."/>
            <person name="Yadav J.S."/>
            <person name="Doddapaneni H."/>
            <person name="Subramanian V."/>
            <person name="Lavin J.L."/>
            <person name="Oguiza J.A."/>
            <person name="Perez G."/>
            <person name="Pisabarro A.G."/>
            <person name="Ramirez L."/>
            <person name="Santoyo F."/>
            <person name="Master E."/>
            <person name="Coutinho P.M."/>
            <person name="Henrissat B."/>
            <person name="Lombard V."/>
            <person name="Magnuson J.K."/>
            <person name="Kuees U."/>
            <person name="Hori C."/>
            <person name="Igarashi K."/>
            <person name="Samejima M."/>
            <person name="Held B.W."/>
            <person name="Barry K.W."/>
            <person name="LaButti K.M."/>
            <person name="Lapidus A."/>
            <person name="Lindquist E.A."/>
            <person name="Lucas S.M."/>
            <person name="Riley R."/>
            <person name="Salamov A.A."/>
            <person name="Hoffmeister D."/>
            <person name="Schwenk D."/>
            <person name="Hadar Y."/>
            <person name="Yarden O."/>
            <person name="de Vries R.P."/>
            <person name="Wiebenga A."/>
            <person name="Stenlid J."/>
            <person name="Eastwood D."/>
            <person name="Grigoriev I.V."/>
            <person name="Berka R.M."/>
            <person name="Blanchette R.A."/>
            <person name="Kersten P."/>
            <person name="Martinez A.T."/>
            <person name="Vicuna R."/>
            <person name="Cullen D."/>
        </authorList>
    </citation>
    <scope>NUCLEOTIDE SEQUENCE [LARGE SCALE GENOMIC DNA]</scope>
    <source>
        <strain evidence="5 6">B</strain>
    </source>
</reference>
<dbReference type="Proteomes" id="UP000016930">
    <property type="component" value="Unassembled WGS sequence"/>
</dbReference>
<dbReference type="HOGENOM" id="CLU_079653_1_1_1"/>
<comment type="similarity">
    <text evidence="1">Belongs to the COQ10 family.</text>
</comment>
<dbReference type="AlphaFoldDB" id="M2PUM0"/>
<organism evidence="5 6">
    <name type="scientific">Ceriporiopsis subvermispora (strain B)</name>
    <name type="common">White-rot fungus</name>
    <name type="synonym">Gelatoporia subvermispora</name>
    <dbReference type="NCBI Taxonomy" id="914234"/>
    <lineage>
        <taxon>Eukaryota</taxon>
        <taxon>Fungi</taxon>
        <taxon>Dikarya</taxon>
        <taxon>Basidiomycota</taxon>
        <taxon>Agaricomycotina</taxon>
        <taxon>Agaricomycetes</taxon>
        <taxon>Polyporales</taxon>
        <taxon>Gelatoporiaceae</taxon>
        <taxon>Gelatoporia</taxon>
    </lineage>
</organism>
<dbReference type="STRING" id="914234.M2PUM0"/>
<comment type="function">
    <text evidence="3">Required for the function of coenzyme Q in the respiratory chain. May serve as a chaperone or may be involved in the transport of Q6 from its site of synthesis to the catalytic sites of the respiratory complexes.</text>
</comment>
<dbReference type="Gene3D" id="3.30.530.20">
    <property type="match status" value="1"/>
</dbReference>
<dbReference type="GO" id="GO:0005739">
    <property type="term" value="C:mitochondrion"/>
    <property type="evidence" value="ECO:0007669"/>
    <property type="project" value="TreeGrafter"/>
</dbReference>
<evidence type="ECO:0000259" key="4">
    <source>
        <dbReference type="Pfam" id="PF03364"/>
    </source>
</evidence>
<accession>M2PUM0</accession>
<comment type="subunit">
    <text evidence="2">Interacts with coenzyme Q.</text>
</comment>
<protein>
    <recommendedName>
        <fullName evidence="4">Coenzyme Q-binding protein COQ10 START domain-containing protein</fullName>
    </recommendedName>
</protein>
<evidence type="ECO:0000256" key="1">
    <source>
        <dbReference type="ARBA" id="ARBA00006885"/>
    </source>
</evidence>
<evidence type="ECO:0000256" key="3">
    <source>
        <dbReference type="ARBA" id="ARBA00024947"/>
    </source>
</evidence>